<reference evidence="2" key="2">
    <citation type="submission" date="2015-01" db="EMBL/GenBank/DDBJ databases">
        <title>Evolutionary Origins and Diversification of the Mycorrhizal Mutualists.</title>
        <authorList>
            <consortium name="DOE Joint Genome Institute"/>
            <consortium name="Mycorrhizal Genomics Consortium"/>
            <person name="Kohler A."/>
            <person name="Kuo A."/>
            <person name="Nagy L.G."/>
            <person name="Floudas D."/>
            <person name="Copeland A."/>
            <person name="Barry K.W."/>
            <person name="Cichocki N."/>
            <person name="Veneault-Fourrey C."/>
            <person name="LaButti K."/>
            <person name="Lindquist E.A."/>
            <person name="Lipzen A."/>
            <person name="Lundell T."/>
            <person name="Morin E."/>
            <person name="Murat C."/>
            <person name="Riley R."/>
            <person name="Ohm R."/>
            <person name="Sun H."/>
            <person name="Tunlid A."/>
            <person name="Henrissat B."/>
            <person name="Grigoriev I.V."/>
            <person name="Hibbett D.S."/>
            <person name="Martin F."/>
        </authorList>
    </citation>
    <scope>NUCLEOTIDE SEQUENCE [LARGE SCALE GENOMIC DNA]</scope>
    <source>
        <strain evidence="2">LaAM-08-1</strain>
    </source>
</reference>
<name>A0A0C9WN85_9AGAR</name>
<keyword evidence="2" id="KW-1185">Reference proteome</keyword>
<accession>A0A0C9WN85</accession>
<sequence length="94" mass="10375">MSESAGMALGICRNDIFQQILADSNIFCSDSVGIHWNDIFRQSQADSAILLRVRQIPPEPMGEEHIVNPAGLQMESVTIMIIIRPGKGNAMHKI</sequence>
<protein>
    <submittedName>
        <fullName evidence="1">Uncharacterized protein</fullName>
    </submittedName>
</protein>
<dbReference type="HOGENOM" id="CLU_2386523_0_0_1"/>
<dbReference type="Proteomes" id="UP000054477">
    <property type="component" value="Unassembled WGS sequence"/>
</dbReference>
<organism evidence="1 2">
    <name type="scientific">Laccaria amethystina LaAM-08-1</name>
    <dbReference type="NCBI Taxonomy" id="1095629"/>
    <lineage>
        <taxon>Eukaryota</taxon>
        <taxon>Fungi</taxon>
        <taxon>Dikarya</taxon>
        <taxon>Basidiomycota</taxon>
        <taxon>Agaricomycotina</taxon>
        <taxon>Agaricomycetes</taxon>
        <taxon>Agaricomycetidae</taxon>
        <taxon>Agaricales</taxon>
        <taxon>Agaricineae</taxon>
        <taxon>Hydnangiaceae</taxon>
        <taxon>Laccaria</taxon>
    </lineage>
</organism>
<evidence type="ECO:0000313" key="2">
    <source>
        <dbReference type="Proteomes" id="UP000054477"/>
    </source>
</evidence>
<dbReference type="AlphaFoldDB" id="A0A0C9WN85"/>
<gene>
    <name evidence="1" type="ORF">K443DRAFT_14166</name>
</gene>
<dbReference type="EMBL" id="KN838975">
    <property type="protein sequence ID" value="KIJ91730.1"/>
    <property type="molecule type" value="Genomic_DNA"/>
</dbReference>
<proteinExistence type="predicted"/>
<reference evidence="1 2" key="1">
    <citation type="submission" date="2014-04" db="EMBL/GenBank/DDBJ databases">
        <authorList>
            <consortium name="DOE Joint Genome Institute"/>
            <person name="Kuo A."/>
            <person name="Kohler A."/>
            <person name="Nagy L.G."/>
            <person name="Floudas D."/>
            <person name="Copeland A."/>
            <person name="Barry K.W."/>
            <person name="Cichocki N."/>
            <person name="Veneault-Fourrey C."/>
            <person name="LaButti K."/>
            <person name="Lindquist E.A."/>
            <person name="Lipzen A."/>
            <person name="Lundell T."/>
            <person name="Morin E."/>
            <person name="Murat C."/>
            <person name="Sun H."/>
            <person name="Tunlid A."/>
            <person name="Henrissat B."/>
            <person name="Grigoriev I.V."/>
            <person name="Hibbett D.S."/>
            <person name="Martin F."/>
            <person name="Nordberg H.P."/>
            <person name="Cantor M.N."/>
            <person name="Hua S.X."/>
        </authorList>
    </citation>
    <scope>NUCLEOTIDE SEQUENCE [LARGE SCALE GENOMIC DNA]</scope>
    <source>
        <strain evidence="1 2">LaAM-08-1</strain>
    </source>
</reference>
<evidence type="ECO:0000313" key="1">
    <source>
        <dbReference type="EMBL" id="KIJ91730.1"/>
    </source>
</evidence>